<dbReference type="PANTHER" id="PTHR42811">
    <property type="entry name" value="SERINE ACETYLTRANSFERASE"/>
    <property type="match status" value="1"/>
</dbReference>
<dbReference type="EMBL" id="JACLCP010000004">
    <property type="protein sequence ID" value="MBC2846112.1"/>
    <property type="molecule type" value="Genomic_DNA"/>
</dbReference>
<dbReference type="Proteomes" id="UP000533900">
    <property type="component" value="Unassembled WGS sequence"/>
</dbReference>
<gene>
    <name evidence="1" type="ORF">H7F21_13475</name>
</gene>
<reference evidence="1" key="1">
    <citation type="submission" date="2020-08" db="EMBL/GenBank/DDBJ databases">
        <title>Winogradskyella ouciana sp. nov., isolated from the hadal seawater of the Mariana Trench.</title>
        <authorList>
            <person name="He X."/>
        </authorList>
    </citation>
    <scope>NUCLEOTIDE SEQUENCE [LARGE SCALE GENOMIC DNA]</scope>
    <source>
        <strain evidence="1">KCTC 52348</strain>
    </source>
</reference>
<proteinExistence type="predicted"/>
<evidence type="ECO:0000313" key="1">
    <source>
        <dbReference type="EMBL" id="MBC2846112.1"/>
    </source>
</evidence>
<dbReference type="Pfam" id="PF00132">
    <property type="entry name" value="Hexapep"/>
    <property type="match status" value="1"/>
</dbReference>
<organism evidence="1 2">
    <name type="scientific">Winogradskyella flava</name>
    <dbReference type="NCBI Taxonomy" id="1884876"/>
    <lineage>
        <taxon>Bacteria</taxon>
        <taxon>Pseudomonadati</taxon>
        <taxon>Bacteroidota</taxon>
        <taxon>Flavobacteriia</taxon>
        <taxon>Flavobacteriales</taxon>
        <taxon>Flavobacteriaceae</taxon>
        <taxon>Winogradskyella</taxon>
    </lineage>
</organism>
<name>A0A842ISH0_9FLAO</name>
<protein>
    <recommendedName>
        <fullName evidence="3">Serine O-acetyltransferase</fullName>
    </recommendedName>
</protein>
<dbReference type="SUPFAM" id="SSF51161">
    <property type="entry name" value="Trimeric LpxA-like enzymes"/>
    <property type="match status" value="1"/>
</dbReference>
<keyword evidence="2" id="KW-1185">Reference proteome</keyword>
<dbReference type="RefSeq" id="WP_185789822.1">
    <property type="nucleotide sequence ID" value="NZ_JACLCP010000004.1"/>
</dbReference>
<dbReference type="InterPro" id="IPR001451">
    <property type="entry name" value="Hexapep"/>
</dbReference>
<comment type="caution">
    <text evidence="1">The sequence shown here is derived from an EMBL/GenBank/DDBJ whole genome shotgun (WGS) entry which is preliminary data.</text>
</comment>
<sequence>MGRHRIVDFLNFLLQRVYESKPIEESFILDAFNKVVKDVNYHFPTVDELEIIDRITTSQNELALFLFRIGRELHLNNKDNLKAQIHFLMKDLCGCEIYFNSSIDTGFYIVHGEGTVIGSRNTIGKGFVIHQNCTIGHKMNGAGAGNVIGNNVKMYCNSSILGELKIGDNVIIGAHTMVNKNIKANMTIVSTSRLEYL</sequence>
<dbReference type="Gene3D" id="2.160.10.10">
    <property type="entry name" value="Hexapeptide repeat proteins"/>
    <property type="match status" value="1"/>
</dbReference>
<accession>A0A842ISH0</accession>
<evidence type="ECO:0000313" key="2">
    <source>
        <dbReference type="Proteomes" id="UP000533900"/>
    </source>
</evidence>
<dbReference type="InterPro" id="IPR011004">
    <property type="entry name" value="Trimer_LpxA-like_sf"/>
</dbReference>
<evidence type="ECO:0008006" key="3">
    <source>
        <dbReference type="Google" id="ProtNLM"/>
    </source>
</evidence>
<dbReference type="AlphaFoldDB" id="A0A842ISH0"/>